<keyword evidence="1" id="KW-0732">Signal</keyword>
<dbReference type="EMBL" id="LNYA01000033">
    <property type="protein sequence ID" value="KTC95591.1"/>
    <property type="molecule type" value="Genomic_DNA"/>
</dbReference>
<evidence type="ECO:0000256" key="1">
    <source>
        <dbReference type="SAM" id="SignalP"/>
    </source>
</evidence>
<evidence type="ECO:0000313" key="2">
    <source>
        <dbReference type="EMBL" id="KTC95591.1"/>
    </source>
</evidence>
<evidence type="ECO:0000313" key="3">
    <source>
        <dbReference type="Proteomes" id="UP000054773"/>
    </source>
</evidence>
<dbReference type="PATRIC" id="fig|448.7.peg.2254"/>
<dbReference type="Proteomes" id="UP000054773">
    <property type="component" value="Unassembled WGS sequence"/>
</dbReference>
<reference evidence="2 3" key="1">
    <citation type="submission" date="2015-11" db="EMBL/GenBank/DDBJ databases">
        <title>Genomic analysis of 38 Legionella species identifies large and diverse effector repertoires.</title>
        <authorList>
            <person name="Burstein D."/>
            <person name="Amaro F."/>
            <person name="Zusman T."/>
            <person name="Lifshitz Z."/>
            <person name="Cohen O."/>
            <person name="Gilbert J.A."/>
            <person name="Pupko T."/>
            <person name="Shuman H.A."/>
            <person name="Segal G."/>
        </authorList>
    </citation>
    <scope>NUCLEOTIDE SEQUENCE [LARGE SCALE GENOMIC DNA]</scope>
    <source>
        <strain evidence="2 3">SE-32A-C8</strain>
    </source>
</reference>
<sequence length="151" mass="16956">MRRMMTGTMYVAKKMMHAALLFCLLSPALYAHGDEKAQEKPTTIPAIWQAVDKELSGINEAITNNRLGEIHHHAFAINDLMSSLLPLSQSLPQEQLVMVKKQMGYIDELAKRLDKTGDANDKDGSLANFAKMQKIIAQIRVQYSAELKKNQ</sequence>
<dbReference type="RefSeq" id="WP_058527290.1">
    <property type="nucleotide sequence ID" value="NZ_CAAAHY010000011.1"/>
</dbReference>
<accession>A0A0W0TJ05</accession>
<gene>
    <name evidence="2" type="primary">cecA_2</name>
    <name evidence="2" type="ORF">Lery_2150</name>
</gene>
<comment type="caution">
    <text evidence="2">The sequence shown here is derived from an EMBL/GenBank/DDBJ whole genome shotgun (WGS) entry which is preliminary data.</text>
</comment>
<feature type="chain" id="PRO_5006913120" evidence="1">
    <location>
        <begin position="34"/>
        <end position="151"/>
    </location>
</feature>
<dbReference type="STRING" id="448.Lery_2150"/>
<dbReference type="AlphaFoldDB" id="A0A0W0TJ05"/>
<feature type="signal peptide" evidence="1">
    <location>
        <begin position="1"/>
        <end position="33"/>
    </location>
</feature>
<name>A0A0W0TJ05_LEGER</name>
<organism evidence="2 3">
    <name type="scientific">Legionella erythra</name>
    <dbReference type="NCBI Taxonomy" id="448"/>
    <lineage>
        <taxon>Bacteria</taxon>
        <taxon>Pseudomonadati</taxon>
        <taxon>Pseudomonadota</taxon>
        <taxon>Gammaproteobacteria</taxon>
        <taxon>Legionellales</taxon>
        <taxon>Legionellaceae</taxon>
        <taxon>Legionella</taxon>
    </lineage>
</organism>
<protein>
    <submittedName>
        <fullName evidence="2">Chemiosmotic efflux system C protein A</fullName>
    </submittedName>
</protein>
<keyword evidence="3" id="KW-1185">Reference proteome</keyword>
<proteinExistence type="predicted"/>